<comment type="caution">
    <text evidence="2">The sequence shown here is derived from an EMBL/GenBank/DDBJ whole genome shotgun (WGS) entry which is preliminary data.</text>
</comment>
<dbReference type="EMBL" id="CAJNNW010037059">
    <property type="protein sequence ID" value="CAE8739106.1"/>
    <property type="molecule type" value="Genomic_DNA"/>
</dbReference>
<proteinExistence type="predicted"/>
<gene>
    <name evidence="2" type="ORF">PGLA2088_LOCUS49473</name>
</gene>
<feature type="non-terminal residue" evidence="2">
    <location>
        <position position="1"/>
    </location>
</feature>
<sequence length="188" mass="19590">MATEFAATQAFVSAAGQTGTGPPPLGGSFSSAPVMSHASVLPRITFTHPSSGSQQRYLSTPRSMSATMIAAPDARPTSPQRIRAPSEPPLGFHRGSHLTPSSSVQIQPGSMLQYQPLQPVLQRWQLPAQQPQAWHPQFPQACQQQPWQMQVPLTATPRGSQPPSGAASVAAPSAPGSNAPSAAPSVTG</sequence>
<feature type="compositionally biased region" description="Low complexity" evidence="1">
    <location>
        <begin position="136"/>
        <end position="152"/>
    </location>
</feature>
<organism evidence="2 3">
    <name type="scientific">Polarella glacialis</name>
    <name type="common">Dinoflagellate</name>
    <dbReference type="NCBI Taxonomy" id="89957"/>
    <lineage>
        <taxon>Eukaryota</taxon>
        <taxon>Sar</taxon>
        <taxon>Alveolata</taxon>
        <taxon>Dinophyceae</taxon>
        <taxon>Suessiales</taxon>
        <taxon>Suessiaceae</taxon>
        <taxon>Polarella</taxon>
    </lineage>
</organism>
<evidence type="ECO:0000313" key="3">
    <source>
        <dbReference type="Proteomes" id="UP000626109"/>
    </source>
</evidence>
<dbReference type="AlphaFoldDB" id="A0A813LVA7"/>
<protein>
    <submittedName>
        <fullName evidence="2">Uncharacterized protein</fullName>
    </submittedName>
</protein>
<dbReference type="Proteomes" id="UP000626109">
    <property type="component" value="Unassembled WGS sequence"/>
</dbReference>
<feature type="compositionally biased region" description="Low complexity" evidence="1">
    <location>
        <begin position="162"/>
        <end position="188"/>
    </location>
</feature>
<evidence type="ECO:0000256" key="1">
    <source>
        <dbReference type="SAM" id="MobiDB-lite"/>
    </source>
</evidence>
<evidence type="ECO:0000313" key="2">
    <source>
        <dbReference type="EMBL" id="CAE8739106.1"/>
    </source>
</evidence>
<reference evidence="2" key="1">
    <citation type="submission" date="2021-02" db="EMBL/GenBank/DDBJ databases">
        <authorList>
            <person name="Dougan E. K."/>
            <person name="Rhodes N."/>
            <person name="Thang M."/>
            <person name="Chan C."/>
        </authorList>
    </citation>
    <scope>NUCLEOTIDE SEQUENCE</scope>
</reference>
<name>A0A813LVA7_POLGL</name>
<feature type="region of interest" description="Disordered" evidence="1">
    <location>
        <begin position="135"/>
        <end position="188"/>
    </location>
</feature>
<accession>A0A813LVA7</accession>